<dbReference type="Gene3D" id="3.30.470.20">
    <property type="entry name" value="ATP-grasp fold, B domain"/>
    <property type="match status" value="1"/>
</dbReference>
<dbReference type="GO" id="GO:0005524">
    <property type="term" value="F:ATP binding"/>
    <property type="evidence" value="ECO:0007669"/>
    <property type="project" value="UniProtKB-UniRule"/>
</dbReference>
<dbReference type="NCBIfam" id="TIGR02291">
    <property type="entry name" value="rimK_rel_E_lig"/>
    <property type="match status" value="1"/>
</dbReference>
<name>A0AAE3HN78_9GAMM</name>
<dbReference type="RefSeq" id="WP_259055475.1">
    <property type="nucleotide sequence ID" value="NZ_JANUCT010000010.1"/>
</dbReference>
<evidence type="ECO:0000313" key="4">
    <source>
        <dbReference type="EMBL" id="MCS3903598.1"/>
    </source>
</evidence>
<evidence type="ECO:0000256" key="1">
    <source>
        <dbReference type="ARBA" id="ARBA00023211"/>
    </source>
</evidence>
<dbReference type="GO" id="GO:0046872">
    <property type="term" value="F:metal ion binding"/>
    <property type="evidence" value="ECO:0007669"/>
    <property type="project" value="InterPro"/>
</dbReference>
<dbReference type="AlphaFoldDB" id="A0AAE3HN78"/>
<dbReference type="PROSITE" id="PS50975">
    <property type="entry name" value="ATP_GRASP"/>
    <property type="match status" value="1"/>
</dbReference>
<dbReference type="GO" id="GO:0018169">
    <property type="term" value="F:ribosomal S6-glutamic acid ligase activity"/>
    <property type="evidence" value="ECO:0007669"/>
    <property type="project" value="TreeGrafter"/>
</dbReference>
<organism evidence="4 5">
    <name type="scientific">Methylohalomonas lacus</name>
    <dbReference type="NCBI Taxonomy" id="398773"/>
    <lineage>
        <taxon>Bacteria</taxon>
        <taxon>Pseudomonadati</taxon>
        <taxon>Pseudomonadota</taxon>
        <taxon>Gammaproteobacteria</taxon>
        <taxon>Methylohalomonadales</taxon>
        <taxon>Methylohalomonadaceae</taxon>
        <taxon>Methylohalomonas</taxon>
    </lineage>
</organism>
<dbReference type="InterPro" id="IPR039523">
    <property type="entry name" value="RimK-rel_E_lig_ATP-grasp"/>
</dbReference>
<dbReference type="SUPFAM" id="SSF56059">
    <property type="entry name" value="Glutathione synthetase ATP-binding domain-like"/>
    <property type="match status" value="1"/>
</dbReference>
<comment type="caution">
    <text evidence="4">The sequence shown here is derived from an EMBL/GenBank/DDBJ whole genome shotgun (WGS) entry which is preliminary data.</text>
</comment>
<dbReference type="InterPro" id="IPR011758">
    <property type="entry name" value="RimK-rel_E_lig"/>
</dbReference>
<accession>A0AAE3HN78</accession>
<keyword evidence="4" id="KW-0436">Ligase</keyword>
<keyword evidence="5" id="KW-1185">Reference proteome</keyword>
<gene>
    <name evidence="4" type="ORF">J2T55_001627</name>
</gene>
<dbReference type="InterPro" id="IPR011761">
    <property type="entry name" value="ATP-grasp"/>
</dbReference>
<dbReference type="GO" id="GO:0005737">
    <property type="term" value="C:cytoplasm"/>
    <property type="evidence" value="ECO:0007669"/>
    <property type="project" value="TreeGrafter"/>
</dbReference>
<evidence type="ECO:0000313" key="5">
    <source>
        <dbReference type="Proteomes" id="UP001204445"/>
    </source>
</evidence>
<keyword evidence="1" id="KW-0464">Manganese</keyword>
<reference evidence="4" key="1">
    <citation type="submission" date="2022-08" db="EMBL/GenBank/DDBJ databases">
        <title>Genomic Encyclopedia of Type Strains, Phase III (KMG-III): the genomes of soil and plant-associated and newly described type strains.</title>
        <authorList>
            <person name="Whitman W."/>
        </authorList>
    </citation>
    <scope>NUCLEOTIDE SEQUENCE</scope>
    <source>
        <strain evidence="4">HMT 1</strain>
    </source>
</reference>
<dbReference type="Proteomes" id="UP001204445">
    <property type="component" value="Unassembled WGS sequence"/>
</dbReference>
<dbReference type="EMBL" id="JANUCT010000010">
    <property type="protein sequence ID" value="MCS3903598.1"/>
    <property type="molecule type" value="Genomic_DNA"/>
</dbReference>
<dbReference type="PANTHER" id="PTHR21621:SF0">
    <property type="entry name" value="BETA-CITRYLGLUTAMATE SYNTHASE B-RELATED"/>
    <property type="match status" value="1"/>
</dbReference>
<dbReference type="PANTHER" id="PTHR21621">
    <property type="entry name" value="RIBOSOMAL PROTEIN S6 MODIFICATION PROTEIN"/>
    <property type="match status" value="1"/>
</dbReference>
<keyword evidence="2" id="KW-0067">ATP-binding</keyword>
<evidence type="ECO:0000259" key="3">
    <source>
        <dbReference type="PROSITE" id="PS50975"/>
    </source>
</evidence>
<sequence>MIFATPRQLREAGVLGINERNCNYTLMHNSRSLYPLVDDKLQTKKIMLEAGLRVPELYGVVEIEHQISELNSYLSHYRDFVIKPAQGTGGDGIIVITGRVGDRYRKASGKLMTSQEMGHQVSNILSGLYSLGGHNDKAIIEYRVKFDPVFDPISFQGVPDVRIIIFMGVPVMAMMRLPTSASDGKANLHQGAIGAGVDLATGITMTAVFKNDVIDRHPDTNAPITDVQVPHWQELMDIAARCYELTGLGYFGVDMVLDKNLGPMVLEMNARPGLNIQIANRMGLSHRLELIRTHAAELKTVGERLEFARTSIAPLD</sequence>
<evidence type="ECO:0000256" key="2">
    <source>
        <dbReference type="PROSITE-ProRule" id="PRU00409"/>
    </source>
</evidence>
<dbReference type="Pfam" id="PF14397">
    <property type="entry name" value="ATPgrasp_ST"/>
    <property type="match status" value="1"/>
</dbReference>
<feature type="domain" description="ATP-grasp" evidence="3">
    <location>
        <begin position="44"/>
        <end position="295"/>
    </location>
</feature>
<protein>
    <submittedName>
        <fullName evidence="4">Alpha-L-glutamate ligase-like protein</fullName>
    </submittedName>
</protein>
<dbReference type="GO" id="GO:0009432">
    <property type="term" value="P:SOS response"/>
    <property type="evidence" value="ECO:0007669"/>
    <property type="project" value="TreeGrafter"/>
</dbReference>
<keyword evidence="2" id="KW-0547">Nucleotide-binding</keyword>
<proteinExistence type="predicted"/>